<feature type="region of interest" description="Disordered" evidence="1">
    <location>
        <begin position="608"/>
        <end position="636"/>
    </location>
</feature>
<keyword evidence="2" id="KW-0732">Signal</keyword>
<gene>
    <name evidence="3" type="ORF">ACFOUW_21405</name>
</gene>
<evidence type="ECO:0000313" key="4">
    <source>
        <dbReference type="Proteomes" id="UP001595699"/>
    </source>
</evidence>
<feature type="signal peptide" evidence="2">
    <location>
        <begin position="1"/>
        <end position="19"/>
    </location>
</feature>
<dbReference type="EMBL" id="JBHRZH010000018">
    <property type="protein sequence ID" value="MFC3763409.1"/>
    <property type="molecule type" value="Genomic_DNA"/>
</dbReference>
<keyword evidence="4" id="KW-1185">Reference proteome</keyword>
<organism evidence="3 4">
    <name type="scientific">Tenggerimyces flavus</name>
    <dbReference type="NCBI Taxonomy" id="1708749"/>
    <lineage>
        <taxon>Bacteria</taxon>
        <taxon>Bacillati</taxon>
        <taxon>Actinomycetota</taxon>
        <taxon>Actinomycetes</taxon>
        <taxon>Propionibacteriales</taxon>
        <taxon>Nocardioidaceae</taxon>
        <taxon>Tenggerimyces</taxon>
    </lineage>
</organism>
<feature type="chain" id="PRO_5046595175" description="Peptidase M43 pregnancy-associated plasma-A domain-containing protein" evidence="2">
    <location>
        <begin position="20"/>
        <end position="636"/>
    </location>
</feature>
<dbReference type="Proteomes" id="UP001595699">
    <property type="component" value="Unassembled WGS sequence"/>
</dbReference>
<dbReference type="RefSeq" id="WP_205117766.1">
    <property type="nucleotide sequence ID" value="NZ_JAFBCM010000001.1"/>
</dbReference>
<evidence type="ECO:0008006" key="5">
    <source>
        <dbReference type="Google" id="ProtNLM"/>
    </source>
</evidence>
<name>A0ABV7YGH5_9ACTN</name>
<evidence type="ECO:0000256" key="2">
    <source>
        <dbReference type="SAM" id="SignalP"/>
    </source>
</evidence>
<evidence type="ECO:0000313" key="3">
    <source>
        <dbReference type="EMBL" id="MFC3763409.1"/>
    </source>
</evidence>
<evidence type="ECO:0000256" key="1">
    <source>
        <dbReference type="SAM" id="MobiDB-lite"/>
    </source>
</evidence>
<dbReference type="InterPro" id="IPR024079">
    <property type="entry name" value="MetalloPept_cat_dom_sf"/>
</dbReference>
<protein>
    <recommendedName>
        <fullName evidence="5">Peptidase M43 pregnancy-associated plasma-A domain-containing protein</fullName>
    </recommendedName>
</protein>
<accession>A0ABV7YGH5</accession>
<comment type="caution">
    <text evidence="3">The sequence shown here is derived from an EMBL/GenBank/DDBJ whole genome shotgun (WGS) entry which is preliminary data.</text>
</comment>
<sequence>MKRLLVGMLAVFVAGSFLAAPSASATSAAAKAPAPAPQGAKSQFKGLDPGKTQTLRQQIPVNVVFVGFDKISASKLKAELPKSYEPVVRAPQFYGLAGRDMGLRFDFKYNVIDTNRRFEDKFFGFLAKKGKTNPLTVYQQQYNDQLNNVLDVTPQVKNIDAVSVESWLASNGRSSLGISPRSYTVYYLNWFGRKDFKYHVYTKTDEPDPDTGYNFGEQRASRKLIAWGGTNSRSWFFDPSAGPEAWSGSWNVDDADLDGDDVADYRIPPIWEYGAYRPKSALYSDLGKLTRYAAINLLFTTSPLYDPLNTTPGPGGKKVVHLEVLQDNPDSDGLAYIRGKFVKSKLAAFQPYYDWSVKTELTDPIDAGAKRALNIWAGVVEEDDCWNAYQDPGAELFCYFAENKAQYQPSYRPKDYVGSIWAFDTTDSVVAGLLGYADDNYTDGTQTETFAFDTPETREAGYGFTTTAVHEFGHHIGMSHPHDGYDSESAVDYGGSGEFYFAQSGDESNTMMSYIDLNWDFGQFDRDNMYRWETAGYLNEANSLAGLVLKHPQAWKVRGLLAAADVYAVLAKAEFRNWRYLGGVNHALKSYRTVQKAAALLGVSEPPEVAAKRAPGGRPDNHPAQPEPIHGPRGQR</sequence>
<proteinExistence type="predicted"/>
<dbReference type="SUPFAM" id="SSF55486">
    <property type="entry name" value="Metalloproteases ('zincins'), catalytic domain"/>
    <property type="match status" value="1"/>
</dbReference>
<reference evidence="4" key="1">
    <citation type="journal article" date="2019" name="Int. J. Syst. Evol. Microbiol.">
        <title>The Global Catalogue of Microorganisms (GCM) 10K type strain sequencing project: providing services to taxonomists for standard genome sequencing and annotation.</title>
        <authorList>
            <consortium name="The Broad Institute Genomics Platform"/>
            <consortium name="The Broad Institute Genome Sequencing Center for Infectious Disease"/>
            <person name="Wu L."/>
            <person name="Ma J."/>
        </authorList>
    </citation>
    <scope>NUCLEOTIDE SEQUENCE [LARGE SCALE GENOMIC DNA]</scope>
    <source>
        <strain evidence="4">CGMCC 4.7241</strain>
    </source>
</reference>
<dbReference type="Gene3D" id="3.40.390.10">
    <property type="entry name" value="Collagenase (Catalytic Domain)"/>
    <property type="match status" value="1"/>
</dbReference>